<proteinExistence type="predicted"/>
<comment type="caution">
    <text evidence="2">The sequence shown here is derived from an EMBL/GenBank/DDBJ whole genome shotgun (WGS) entry which is preliminary data.</text>
</comment>
<keyword evidence="1" id="KW-0812">Transmembrane</keyword>
<keyword evidence="3" id="KW-1185">Reference proteome</keyword>
<keyword evidence="1" id="KW-1133">Transmembrane helix</keyword>
<reference evidence="2 3" key="1">
    <citation type="journal article" date="2018" name="Sci. Rep.">
        <title>Genomic signatures of local adaptation to the degree of environmental predictability in rotifers.</title>
        <authorList>
            <person name="Franch-Gras L."/>
            <person name="Hahn C."/>
            <person name="Garcia-Roger E.M."/>
            <person name="Carmona M.J."/>
            <person name="Serra M."/>
            <person name="Gomez A."/>
        </authorList>
    </citation>
    <scope>NUCLEOTIDE SEQUENCE [LARGE SCALE GENOMIC DNA]</scope>
    <source>
        <strain evidence="2">HYR1</strain>
    </source>
</reference>
<dbReference type="AlphaFoldDB" id="A0A3M7Q6K9"/>
<feature type="transmembrane region" description="Helical" evidence="1">
    <location>
        <begin position="12"/>
        <end position="32"/>
    </location>
</feature>
<name>A0A3M7Q6K9_BRAPC</name>
<evidence type="ECO:0000256" key="1">
    <source>
        <dbReference type="SAM" id="Phobius"/>
    </source>
</evidence>
<evidence type="ECO:0000313" key="2">
    <source>
        <dbReference type="EMBL" id="RNA07056.1"/>
    </source>
</evidence>
<keyword evidence="1" id="KW-0472">Membrane</keyword>
<organism evidence="2 3">
    <name type="scientific">Brachionus plicatilis</name>
    <name type="common">Marine rotifer</name>
    <name type="synonym">Brachionus muelleri</name>
    <dbReference type="NCBI Taxonomy" id="10195"/>
    <lineage>
        <taxon>Eukaryota</taxon>
        <taxon>Metazoa</taxon>
        <taxon>Spiralia</taxon>
        <taxon>Gnathifera</taxon>
        <taxon>Rotifera</taxon>
        <taxon>Eurotatoria</taxon>
        <taxon>Monogononta</taxon>
        <taxon>Pseudotrocha</taxon>
        <taxon>Ploima</taxon>
        <taxon>Brachionidae</taxon>
        <taxon>Brachionus</taxon>
    </lineage>
</organism>
<evidence type="ECO:0000313" key="3">
    <source>
        <dbReference type="Proteomes" id="UP000276133"/>
    </source>
</evidence>
<feature type="non-terminal residue" evidence="2">
    <location>
        <position position="1"/>
    </location>
</feature>
<sequence>VFLFVESSFCLSQVIFVLKIYILWGKVFDLWLKYSKFKSNHMILILYLNEIKHKFKKIWGLVDSVIS</sequence>
<accession>A0A3M7Q6K9</accession>
<protein>
    <submittedName>
        <fullName evidence="2">Uncharacterized protein</fullName>
    </submittedName>
</protein>
<dbReference type="EMBL" id="REGN01007173">
    <property type="protein sequence ID" value="RNA07056.1"/>
    <property type="molecule type" value="Genomic_DNA"/>
</dbReference>
<dbReference type="Proteomes" id="UP000276133">
    <property type="component" value="Unassembled WGS sequence"/>
</dbReference>
<gene>
    <name evidence="2" type="ORF">BpHYR1_048963</name>
</gene>